<protein>
    <submittedName>
        <fullName evidence="2">Uncharacterized protein</fullName>
    </submittedName>
</protein>
<feature type="transmembrane region" description="Helical" evidence="1">
    <location>
        <begin position="82"/>
        <end position="103"/>
    </location>
</feature>
<accession>A0A1W1IBW5</accession>
<dbReference type="STRING" id="43064.SAMN04488086_102169"/>
<sequence>MSILDMNNKSSVPQKTGITYLIATVAIVILEKIYRLFGHGVTSPAMTWMFLFPLAGGLLIYLLNRAKVDIEDAERLRSFSNLYHSGIATLTVGSFLKGVLEIAGTDSVYLLYFYIVGFGMVLLGIVPLLSRASKGHSEPN</sequence>
<feature type="transmembrane region" description="Helical" evidence="1">
    <location>
        <begin position="43"/>
        <end position="62"/>
    </location>
</feature>
<evidence type="ECO:0000256" key="1">
    <source>
        <dbReference type="SAM" id="Phobius"/>
    </source>
</evidence>
<dbReference type="AlphaFoldDB" id="A0A1W1IBW5"/>
<keyword evidence="1" id="KW-0812">Transmembrane</keyword>
<evidence type="ECO:0000313" key="3">
    <source>
        <dbReference type="Proteomes" id="UP000195985"/>
    </source>
</evidence>
<dbReference type="Proteomes" id="UP000195985">
    <property type="component" value="Unassembled WGS sequence"/>
</dbReference>
<keyword evidence="1" id="KW-1133">Transmembrane helix</keyword>
<gene>
    <name evidence="2" type="ORF">TPAS_162</name>
</gene>
<reference evidence="3" key="1">
    <citation type="submission" date="2016-04" db="EMBL/GenBank/DDBJ databases">
        <authorList>
            <person name="Strepis N."/>
        </authorList>
    </citation>
    <scope>NUCLEOTIDE SEQUENCE [LARGE SCALE GENOMIC DNA]</scope>
</reference>
<proteinExistence type="predicted"/>
<keyword evidence="1" id="KW-0472">Membrane</keyword>
<keyword evidence="3" id="KW-1185">Reference proteome</keyword>
<organism evidence="2 3">
    <name type="scientific">Trichococcus pasteurii</name>
    <dbReference type="NCBI Taxonomy" id="43064"/>
    <lineage>
        <taxon>Bacteria</taxon>
        <taxon>Bacillati</taxon>
        <taxon>Bacillota</taxon>
        <taxon>Bacilli</taxon>
        <taxon>Lactobacillales</taxon>
        <taxon>Carnobacteriaceae</taxon>
        <taxon>Trichococcus</taxon>
    </lineage>
</organism>
<dbReference type="RefSeq" id="WP_218150973.1">
    <property type="nucleotide sequence ID" value="NZ_FONM01000002.1"/>
</dbReference>
<evidence type="ECO:0000313" key="2">
    <source>
        <dbReference type="EMBL" id="SLM50490.1"/>
    </source>
</evidence>
<name>A0A1W1IBW5_9LACT</name>
<dbReference type="EMBL" id="FWEY01000001">
    <property type="protein sequence ID" value="SLM50490.1"/>
    <property type="molecule type" value="Genomic_DNA"/>
</dbReference>
<feature type="transmembrane region" description="Helical" evidence="1">
    <location>
        <begin position="20"/>
        <end position="37"/>
    </location>
</feature>
<feature type="transmembrane region" description="Helical" evidence="1">
    <location>
        <begin position="109"/>
        <end position="129"/>
    </location>
</feature>